<dbReference type="MEROPS" id="T02.001"/>
<keyword evidence="4" id="KW-0068">Autocatalytic cleavage</keyword>
<evidence type="ECO:0000256" key="3">
    <source>
        <dbReference type="ARBA" id="ARBA00022801"/>
    </source>
</evidence>
<evidence type="ECO:0000256" key="11">
    <source>
        <dbReference type="PIRSR" id="PIRSR600246-2"/>
    </source>
</evidence>
<organism evidence="12 13">
    <name type="scientific">Nematostella vectensis</name>
    <name type="common">Starlet sea anemone</name>
    <dbReference type="NCBI Taxonomy" id="45351"/>
    <lineage>
        <taxon>Eukaryota</taxon>
        <taxon>Metazoa</taxon>
        <taxon>Cnidaria</taxon>
        <taxon>Anthozoa</taxon>
        <taxon>Hexacorallia</taxon>
        <taxon>Actiniaria</taxon>
        <taxon>Edwardsiidae</taxon>
        <taxon>Nematostella</taxon>
    </lineage>
</organism>
<dbReference type="PANTHER" id="PTHR10188:SF6">
    <property type="entry name" value="N(4)-(BETA-N-ACETYLGLUCOSAMINYL)-L-ASPARAGINASE"/>
    <property type="match status" value="1"/>
</dbReference>
<dbReference type="PANTHER" id="PTHR10188">
    <property type="entry name" value="L-ASPARAGINASE"/>
    <property type="match status" value="1"/>
</dbReference>
<dbReference type="InterPro" id="IPR000246">
    <property type="entry name" value="Peptidase_T2"/>
</dbReference>
<comment type="catalytic activity">
    <reaction evidence="5">
        <text>N(4)-(beta-N-acetyl-D-glucosaminyl)-L-asparagine + H2O = N-acetyl-beta-D-glucosaminylamine + L-aspartate + H(+)</text>
        <dbReference type="Rhea" id="RHEA:11544"/>
        <dbReference type="ChEBI" id="CHEBI:15377"/>
        <dbReference type="ChEBI" id="CHEBI:15378"/>
        <dbReference type="ChEBI" id="CHEBI:15947"/>
        <dbReference type="ChEBI" id="CHEBI:29991"/>
        <dbReference type="ChEBI" id="CHEBI:58080"/>
        <dbReference type="EC" id="3.5.1.26"/>
    </reaction>
</comment>
<evidence type="ECO:0000256" key="4">
    <source>
        <dbReference type="ARBA" id="ARBA00022813"/>
    </source>
</evidence>
<reference evidence="12 13" key="1">
    <citation type="journal article" date="2007" name="Science">
        <title>Sea anemone genome reveals ancestral eumetazoan gene repertoire and genomic organization.</title>
        <authorList>
            <person name="Putnam N.H."/>
            <person name="Srivastava M."/>
            <person name="Hellsten U."/>
            <person name="Dirks B."/>
            <person name="Chapman J."/>
            <person name="Salamov A."/>
            <person name="Terry A."/>
            <person name="Shapiro H."/>
            <person name="Lindquist E."/>
            <person name="Kapitonov V.V."/>
            <person name="Jurka J."/>
            <person name="Genikhovich G."/>
            <person name="Grigoriev I.V."/>
            <person name="Lucas S.M."/>
            <person name="Steele R.E."/>
            <person name="Finnerty J.R."/>
            <person name="Technau U."/>
            <person name="Martindale M.Q."/>
            <person name="Rokhsar D.S."/>
        </authorList>
    </citation>
    <scope>NUCLEOTIDE SEQUENCE [LARGE SCALE GENOMIC DNA]</scope>
    <source>
        <strain evidence="13">CH2 X CH6</strain>
    </source>
</reference>
<keyword evidence="13" id="KW-1185">Reference proteome</keyword>
<dbReference type="KEGG" id="nve:5498746"/>
<comment type="similarity">
    <text evidence="1">Belongs to the Ntn-hydrolase family.</text>
</comment>
<evidence type="ECO:0000256" key="10">
    <source>
        <dbReference type="ARBA" id="ARBA00080645"/>
    </source>
</evidence>
<dbReference type="AlphaFoldDB" id="A7T6T0"/>
<feature type="binding site" evidence="11">
    <location>
        <begin position="60"/>
        <end position="63"/>
    </location>
    <ligand>
        <name>substrate</name>
    </ligand>
</feature>
<dbReference type="Gene3D" id="3.60.20.30">
    <property type="entry name" value="(Glycosyl)asparaginase"/>
    <property type="match status" value="1"/>
</dbReference>
<proteinExistence type="inferred from homology"/>
<name>A7T6T0_NEMVE</name>
<dbReference type="STRING" id="45351.A7T6T0"/>
<evidence type="ECO:0000256" key="5">
    <source>
        <dbReference type="ARBA" id="ARBA00050421"/>
    </source>
</evidence>
<dbReference type="FunFam" id="3.60.20.30:FF:000003">
    <property type="entry name" value="N(4)-(Beta-N-acetylglucosaminyl)-L-asparaginase isoform X1"/>
    <property type="match status" value="1"/>
</dbReference>
<evidence type="ECO:0000313" key="12">
    <source>
        <dbReference type="EMBL" id="EDO28322.1"/>
    </source>
</evidence>
<dbReference type="eggNOG" id="KOG1593">
    <property type="taxonomic scope" value="Eukaryota"/>
</dbReference>
<comment type="function">
    <text evidence="6">Cleaves the GlcNAc-Asn bond which joins oligosaccharides to the peptide of asparagine-linked glycoproteins.</text>
</comment>
<dbReference type="EC" id="3.5.1.26" evidence="7"/>
<feature type="binding site" evidence="11">
    <location>
        <begin position="37"/>
        <end position="40"/>
    </location>
    <ligand>
        <name>substrate</name>
    </ligand>
</feature>
<dbReference type="GO" id="GO:0008233">
    <property type="term" value="F:peptidase activity"/>
    <property type="evidence" value="ECO:0007669"/>
    <property type="project" value="UniProtKB-KW"/>
</dbReference>
<dbReference type="SUPFAM" id="SSF56235">
    <property type="entry name" value="N-terminal nucleophile aminohydrolases (Ntn hydrolases)"/>
    <property type="match status" value="1"/>
</dbReference>
<dbReference type="GO" id="GO:0006508">
    <property type="term" value="P:proteolysis"/>
    <property type="evidence" value="ECO:0007669"/>
    <property type="project" value="UniProtKB-KW"/>
</dbReference>
<dbReference type="OMA" id="VNTTGHY"/>
<evidence type="ECO:0000256" key="7">
    <source>
        <dbReference type="ARBA" id="ARBA00066729"/>
    </source>
</evidence>
<gene>
    <name evidence="12" type="ORF">NEMVEDRAFT_v1g148195</name>
</gene>
<feature type="non-terminal residue" evidence="12">
    <location>
        <position position="117"/>
    </location>
</feature>
<evidence type="ECO:0000313" key="13">
    <source>
        <dbReference type="Proteomes" id="UP000001593"/>
    </source>
</evidence>
<evidence type="ECO:0000256" key="8">
    <source>
        <dbReference type="ARBA" id="ARBA00078726"/>
    </source>
</evidence>
<evidence type="ECO:0000256" key="2">
    <source>
        <dbReference type="ARBA" id="ARBA00022670"/>
    </source>
</evidence>
<accession>A7T6T0</accession>
<protein>
    <recommendedName>
        <fullName evidence="7">N(4)-(beta-N-acetylglucosaminyl)-L-asparaginase</fullName>
        <ecNumber evidence="7">3.5.1.26</ecNumber>
    </recommendedName>
    <alternativeName>
        <fullName evidence="9">Aspartylglucosaminidase</fullName>
    </alternativeName>
    <alternativeName>
        <fullName evidence="8">Glycosylasparaginase</fullName>
    </alternativeName>
    <alternativeName>
        <fullName evidence="10">N4-(N-acetyl-beta-glucosaminyl)-L-asparagine amidase</fullName>
    </alternativeName>
</protein>
<dbReference type="Proteomes" id="UP000001593">
    <property type="component" value="Unassembled WGS sequence"/>
</dbReference>
<evidence type="ECO:0000256" key="9">
    <source>
        <dbReference type="ARBA" id="ARBA00079301"/>
    </source>
</evidence>
<dbReference type="PhylomeDB" id="A7T6T0"/>
<evidence type="ECO:0000256" key="1">
    <source>
        <dbReference type="ARBA" id="ARBA00010872"/>
    </source>
</evidence>
<evidence type="ECO:0000256" key="6">
    <source>
        <dbReference type="ARBA" id="ARBA00053295"/>
    </source>
</evidence>
<sequence length="117" mass="12314">MNKQSQFVFLGMVAIDSKGHISAGASTNGLAFKIKGRVGDSPMPGAGAYADNEAGAAAATGDGDVMMRFLPTYQAVEYMRQGKSPTEAAKLSLARIVKYYPEFFGALVVVNTTGHYG</sequence>
<dbReference type="InterPro" id="IPR029055">
    <property type="entry name" value="Ntn_hydrolases_N"/>
</dbReference>
<dbReference type="InParanoid" id="A7T6T0"/>
<dbReference type="GO" id="GO:0003948">
    <property type="term" value="F:N4-(beta-N-acetylglucosaminyl)-L-asparaginase activity"/>
    <property type="evidence" value="ECO:0007669"/>
    <property type="project" value="UniProtKB-EC"/>
</dbReference>
<dbReference type="EMBL" id="DS471709">
    <property type="protein sequence ID" value="EDO28322.1"/>
    <property type="molecule type" value="Genomic_DNA"/>
</dbReference>
<dbReference type="HOGENOM" id="CLU_145158_0_0_1"/>
<keyword evidence="2" id="KW-0645">Protease</keyword>
<dbReference type="Pfam" id="PF01112">
    <property type="entry name" value="Asparaginase_2"/>
    <property type="match status" value="1"/>
</dbReference>
<keyword evidence="3" id="KW-0378">Hydrolase</keyword>